<dbReference type="OrthoDB" id="2988179at2"/>
<dbReference type="Pfam" id="PF08906">
    <property type="entry name" value="T6SS_Tdi1_C"/>
    <property type="match status" value="1"/>
</dbReference>
<dbReference type="Proteomes" id="UP000182229">
    <property type="component" value="Unassembled WGS sequence"/>
</dbReference>
<accession>A0A1L9BKT1</accession>
<organism evidence="2 3">
    <name type="scientific">Cystobacter ferrugineus</name>
    <dbReference type="NCBI Taxonomy" id="83449"/>
    <lineage>
        <taxon>Bacteria</taxon>
        <taxon>Pseudomonadati</taxon>
        <taxon>Myxococcota</taxon>
        <taxon>Myxococcia</taxon>
        <taxon>Myxococcales</taxon>
        <taxon>Cystobacterineae</taxon>
        <taxon>Archangiaceae</taxon>
        <taxon>Cystobacter</taxon>
    </lineage>
</organism>
<protein>
    <recommendedName>
        <fullName evidence="1">T6SS immunity protein Tdi1 C-terminal domain-containing protein</fullName>
    </recommendedName>
</protein>
<reference evidence="3" key="1">
    <citation type="submission" date="2016-11" db="EMBL/GenBank/DDBJ databases">
        <authorList>
            <person name="Shukria A."/>
            <person name="Stevens D.C."/>
        </authorList>
    </citation>
    <scope>NUCLEOTIDE SEQUENCE [LARGE SCALE GENOMIC DNA]</scope>
    <source>
        <strain evidence="3">Cbfe23</strain>
    </source>
</reference>
<gene>
    <name evidence="2" type="ORF">BON30_06435</name>
</gene>
<evidence type="ECO:0000259" key="1">
    <source>
        <dbReference type="Pfam" id="PF08906"/>
    </source>
</evidence>
<feature type="domain" description="T6SS immunity protein Tdi1 C-terminal" evidence="1">
    <location>
        <begin position="150"/>
        <end position="190"/>
    </location>
</feature>
<dbReference type="RefSeq" id="WP_071896901.1">
    <property type="nucleotide sequence ID" value="NZ_MPIN01000001.1"/>
</dbReference>
<comment type="caution">
    <text evidence="2">The sequence shown here is derived from an EMBL/GenBank/DDBJ whole genome shotgun (WGS) entry which is preliminary data.</text>
</comment>
<dbReference type="AlphaFoldDB" id="A0A1L9BKT1"/>
<sequence length="208" mass="23745">MFERFSRKYQLTFQETLATGGDLTVSPLERIPGFEEFMARYEGATFDHGLYRVHLREQRTRWTARAEEAFPTLKGRVSCFAYDWLGRQFALDNARRQGGQPLILLLEIGTGEILEIPLTFADFHENELVDDPDAALLPGLFQDWLALKHNPPRPHECVGYKTPLFLGGADTLDNMESTDMDVYWTLFGQMLAKVRNLPEGTPIKGFTV</sequence>
<dbReference type="EMBL" id="MPIN01000001">
    <property type="protein sequence ID" value="OJH42806.1"/>
    <property type="molecule type" value="Genomic_DNA"/>
</dbReference>
<proteinExistence type="predicted"/>
<evidence type="ECO:0000313" key="3">
    <source>
        <dbReference type="Proteomes" id="UP000182229"/>
    </source>
</evidence>
<keyword evidence="3" id="KW-1185">Reference proteome</keyword>
<dbReference type="STRING" id="83449.BON30_06435"/>
<reference evidence="2 3" key="2">
    <citation type="submission" date="2016-12" db="EMBL/GenBank/DDBJ databases">
        <title>Draft Genome Sequence of Cystobacter ferrugineus Strain Cbfe23.</title>
        <authorList>
            <person name="Akbar S."/>
            <person name="Dowd S.E."/>
            <person name="Stevens D.C."/>
        </authorList>
    </citation>
    <scope>NUCLEOTIDE SEQUENCE [LARGE SCALE GENOMIC DNA]</scope>
    <source>
        <strain evidence="2 3">Cbfe23</strain>
    </source>
</reference>
<dbReference type="InterPro" id="IPR015002">
    <property type="entry name" value="T6SS_Tdi1_C"/>
</dbReference>
<evidence type="ECO:0000313" key="2">
    <source>
        <dbReference type="EMBL" id="OJH42806.1"/>
    </source>
</evidence>
<name>A0A1L9BKT1_9BACT</name>